<evidence type="ECO:0000313" key="1">
    <source>
        <dbReference type="EMBL" id="OAH43953.1"/>
    </source>
</evidence>
<accession>A0A177JS23</accession>
<gene>
    <name evidence="1" type="ORF">AX777_12710</name>
</gene>
<reference evidence="1 2" key="1">
    <citation type="submission" date="2016-02" db="EMBL/GenBank/DDBJ databases">
        <authorList>
            <person name="Wen L."/>
            <person name="He K."/>
            <person name="Yang H."/>
        </authorList>
    </citation>
    <scope>NUCLEOTIDE SEQUENCE [LARGE SCALE GENOMIC DNA]</scope>
    <source>
        <strain evidence="1 2">CD09_2</strain>
    </source>
</reference>
<dbReference type="Proteomes" id="UP000077262">
    <property type="component" value="Unassembled WGS sequence"/>
</dbReference>
<dbReference type="AlphaFoldDB" id="A0A177JS23"/>
<evidence type="ECO:0000313" key="2">
    <source>
        <dbReference type="Proteomes" id="UP000077262"/>
    </source>
</evidence>
<sequence>MWQDASHLFWSKHMANAQASEACLYPIVLVQDRYSGAYSGGAWLALAEGDHSCEQASRIGWIMSHGPSGNDLEAAAFWQAHPAWIATGKTPDEAIARLRAQNSIAAMA</sequence>
<comment type="caution">
    <text evidence="1">The sequence shown here is derived from an EMBL/GenBank/DDBJ whole genome shotgun (WGS) entry which is preliminary data.</text>
</comment>
<dbReference type="EMBL" id="LSTR01000032">
    <property type="protein sequence ID" value="OAH43953.1"/>
    <property type="molecule type" value="Genomic_DNA"/>
</dbReference>
<name>A0A177JS23_SPHYA</name>
<organism evidence="1 2">
    <name type="scientific">Sphingobium yanoikuyae</name>
    <name type="common">Sphingomonas yanoikuyae</name>
    <dbReference type="NCBI Taxonomy" id="13690"/>
    <lineage>
        <taxon>Bacteria</taxon>
        <taxon>Pseudomonadati</taxon>
        <taxon>Pseudomonadota</taxon>
        <taxon>Alphaproteobacteria</taxon>
        <taxon>Sphingomonadales</taxon>
        <taxon>Sphingomonadaceae</taxon>
        <taxon>Sphingobium</taxon>
    </lineage>
</organism>
<proteinExistence type="predicted"/>
<protein>
    <submittedName>
        <fullName evidence="1">Uncharacterized protein</fullName>
    </submittedName>
</protein>